<dbReference type="AlphaFoldDB" id="A0A9P0FFA0"/>
<feature type="compositionally biased region" description="Basic and acidic residues" evidence="2">
    <location>
        <begin position="344"/>
        <end position="353"/>
    </location>
</feature>
<gene>
    <name evidence="4" type="ORF">MELIAE_LOCUS4132</name>
</gene>
<dbReference type="GO" id="GO:0005730">
    <property type="term" value="C:nucleolus"/>
    <property type="evidence" value="ECO:0007669"/>
    <property type="project" value="TreeGrafter"/>
</dbReference>
<dbReference type="SMART" id="SM00443">
    <property type="entry name" value="G_patch"/>
    <property type="match status" value="1"/>
</dbReference>
<dbReference type="GO" id="GO:0003676">
    <property type="term" value="F:nucleic acid binding"/>
    <property type="evidence" value="ECO:0007669"/>
    <property type="project" value="InterPro"/>
</dbReference>
<evidence type="ECO:0000259" key="3">
    <source>
        <dbReference type="PROSITE" id="PS50174"/>
    </source>
</evidence>
<evidence type="ECO:0000313" key="4">
    <source>
        <dbReference type="EMBL" id="CAH0551548.1"/>
    </source>
</evidence>
<dbReference type="InterPro" id="IPR000467">
    <property type="entry name" value="G_patch_dom"/>
</dbReference>
<dbReference type="Pfam" id="PF01585">
    <property type="entry name" value="G-patch"/>
    <property type="match status" value="1"/>
</dbReference>
<accession>A0A9P0FFA0</accession>
<protein>
    <recommendedName>
        <fullName evidence="1">G patch domain-containing protein 4</fullName>
    </recommendedName>
</protein>
<feature type="compositionally biased region" description="Basic residues" evidence="2">
    <location>
        <begin position="367"/>
        <end position="377"/>
    </location>
</feature>
<dbReference type="OrthoDB" id="10019757at2759"/>
<dbReference type="EMBL" id="OV121133">
    <property type="protein sequence ID" value="CAH0551548.1"/>
    <property type="molecule type" value="Genomic_DNA"/>
</dbReference>
<keyword evidence="5" id="KW-1185">Reference proteome</keyword>
<feature type="compositionally biased region" description="Basic residues" evidence="2">
    <location>
        <begin position="216"/>
        <end position="225"/>
    </location>
</feature>
<dbReference type="InterPro" id="IPR050656">
    <property type="entry name" value="PINX1"/>
</dbReference>
<feature type="region of interest" description="Disordered" evidence="2">
    <location>
        <begin position="203"/>
        <end position="297"/>
    </location>
</feature>
<feature type="region of interest" description="Disordered" evidence="2">
    <location>
        <begin position="328"/>
        <end position="407"/>
    </location>
</feature>
<dbReference type="Proteomes" id="UP001154078">
    <property type="component" value="Chromosome 2"/>
</dbReference>
<feature type="domain" description="G-patch" evidence="3">
    <location>
        <begin position="1"/>
        <end position="46"/>
    </location>
</feature>
<evidence type="ECO:0000256" key="2">
    <source>
        <dbReference type="SAM" id="MobiDB-lite"/>
    </source>
</evidence>
<evidence type="ECO:0000256" key="1">
    <source>
        <dbReference type="ARBA" id="ARBA00040365"/>
    </source>
</evidence>
<dbReference type="PANTHER" id="PTHR23149:SF9">
    <property type="entry name" value="G PATCH DOMAIN-CONTAINING PROTEIN 4"/>
    <property type="match status" value="1"/>
</dbReference>
<feature type="compositionally biased region" description="Basic and acidic residues" evidence="2">
    <location>
        <begin position="378"/>
        <end position="389"/>
    </location>
</feature>
<dbReference type="PANTHER" id="PTHR23149">
    <property type="entry name" value="G PATCH DOMAIN CONTAINING PROTEIN"/>
    <property type="match status" value="1"/>
</dbReference>
<dbReference type="PROSITE" id="PS50174">
    <property type="entry name" value="G_PATCH"/>
    <property type="match status" value="1"/>
</dbReference>
<proteinExistence type="predicted"/>
<feature type="compositionally biased region" description="Polar residues" evidence="2">
    <location>
        <begin position="257"/>
        <end position="267"/>
    </location>
</feature>
<organism evidence="4 5">
    <name type="scientific">Brassicogethes aeneus</name>
    <name type="common">Rape pollen beetle</name>
    <name type="synonym">Meligethes aeneus</name>
    <dbReference type="NCBI Taxonomy" id="1431903"/>
    <lineage>
        <taxon>Eukaryota</taxon>
        <taxon>Metazoa</taxon>
        <taxon>Ecdysozoa</taxon>
        <taxon>Arthropoda</taxon>
        <taxon>Hexapoda</taxon>
        <taxon>Insecta</taxon>
        <taxon>Pterygota</taxon>
        <taxon>Neoptera</taxon>
        <taxon>Endopterygota</taxon>
        <taxon>Coleoptera</taxon>
        <taxon>Polyphaga</taxon>
        <taxon>Cucujiformia</taxon>
        <taxon>Nitidulidae</taxon>
        <taxon>Meligethinae</taxon>
        <taxon>Brassicogethes</taxon>
    </lineage>
</organism>
<name>A0A9P0FFA0_BRAAE</name>
<evidence type="ECO:0000313" key="5">
    <source>
        <dbReference type="Proteomes" id="UP001154078"/>
    </source>
</evidence>
<reference evidence="4" key="1">
    <citation type="submission" date="2021-12" db="EMBL/GenBank/DDBJ databases">
        <authorList>
            <person name="King R."/>
        </authorList>
    </citation>
    <scope>NUCLEOTIDE SEQUENCE</scope>
</reference>
<sequence>MDFAKKQLEKYGWTDGKGLGKNEDGINSALKPKLKFDNTGLGHDRGKEFTNKWWENVYNAASSNFDVHKENDKVSVKEKKRANIDQYLPLGKSTNYKNLESSFLKTAKLTETGMETYDVQPVESLPKPKAFELTDDQLFKACGGRTAHKGARHGLTLSGKLSRIEKQEEMLLRKLKKVSLTDEGEITKKKLTKLKKKKEETLTKEPTEVEMEATTSKKKHKKRKSVTFNENITKIYTIEPETSFDSEVSSHRDENSNEPNVEMSNGSDEGIEQDVENNNNDQNDDHRSFELAQFNYNDLSKAERKKLKKKRKLEAKTETSTSLFIEEALTNEEEKESAHKKRKCEFEDKDKGLKRSQSVTDFPERTKNKKNKKKRKKERESCETKEKKAFRSLTKSMTKACRISDDE</sequence>